<accession>A0ABX5CU74</accession>
<evidence type="ECO:0000313" key="5">
    <source>
        <dbReference type="EMBL" id="PRO69856.1"/>
    </source>
</evidence>
<dbReference type="InterPro" id="IPR029787">
    <property type="entry name" value="Nucleotide_cyclase"/>
</dbReference>
<dbReference type="CDD" id="cd01949">
    <property type="entry name" value="GGDEF"/>
    <property type="match status" value="1"/>
</dbReference>
<dbReference type="PROSITE" id="PS50883">
    <property type="entry name" value="EAL"/>
    <property type="match status" value="1"/>
</dbReference>
<dbReference type="Gene3D" id="3.30.450.20">
    <property type="entry name" value="PAS domain"/>
    <property type="match status" value="2"/>
</dbReference>
<dbReference type="SMART" id="SM00052">
    <property type="entry name" value="EAL"/>
    <property type="match status" value="1"/>
</dbReference>
<feature type="domain" description="PAC" evidence="2">
    <location>
        <begin position="237"/>
        <end position="289"/>
    </location>
</feature>
<dbReference type="SUPFAM" id="SSF141868">
    <property type="entry name" value="EAL domain-like"/>
    <property type="match status" value="1"/>
</dbReference>
<dbReference type="SUPFAM" id="SSF55073">
    <property type="entry name" value="Nucleotide cyclase"/>
    <property type="match status" value="1"/>
</dbReference>
<dbReference type="Gene3D" id="2.10.70.100">
    <property type="match status" value="1"/>
</dbReference>
<dbReference type="PANTHER" id="PTHR44757:SF2">
    <property type="entry name" value="BIOFILM ARCHITECTURE MAINTENANCE PROTEIN MBAA"/>
    <property type="match status" value="1"/>
</dbReference>
<dbReference type="RefSeq" id="WP_105930436.1">
    <property type="nucleotide sequence ID" value="NZ_PVNO01000022.1"/>
</dbReference>
<dbReference type="PANTHER" id="PTHR44757">
    <property type="entry name" value="DIGUANYLATE CYCLASE DGCP"/>
    <property type="match status" value="1"/>
</dbReference>
<sequence length="854" mass="96728">MSFESVLNESEFSTIILENRSAYEQDLIAFNELLQADYLYLGVKKTDSISVLIGLSHNSPISEIEYELKGSPCESVLLTGPCGYESNVCEHFPADQTLEALEAQGYLGAGLMNEKNRDIGVLVAIFTTPKKDITEWLQVFSIQAKLFSTQLQKDFFAIKTAHNLSLIDEISRMSQTGSWEFYPETEKLIWSPETYRIHGLPVSSEINVQKAIDFIATDYTAEITRAFENLRNSQQPYDIQCQIIDTSGSARWVRASGKAEFYKNGEVKRLFGAFEDITEYKTALILNEDRAKRIQSILNNINDAVFSIDAKGTITHCNDVALKMFGYTRGELLGHSVEMLMPEPYASNHSYYMRNYMESGVGKIIGVGRQLPAKRKNGDIFQMELSLTESSDLGERGFIGVIRDISERIEAQDTIYNLAYTDPVTHLRNQQWFHQRFKDLMLRASMNQEYIHILLLDIDNMAQINTRFGFGNGNYAIRKVAEQLLFVIGHDYEIFKYGGDSFVVLSKKTYRKEELHKFDSSLVESALLNPRHFDIILNAVKWSLTASLGSAIFNPQGQSFESIINVIEQAVKRAKRSAPFGLCHISEEGFKEFDRYLDIKSKLEQAIEHDELSIVLQPQVTHDGTVSSFEALVRWYSKELGQVSPSEFIPIAEESYAICEIGDIVLRKVLNVISNFVKNGLNTSIAINISARQIVMPDFVNTLLSRVNQFGIPPHMLMLELTETALVVDIELVKETMLELAKFGFRFSIDDFGTGYSSLAYLKVLPISELKIDKYFVDDIGKDFDGKAAQIVDAIIEMARALNVSCIAEGVESEEQLNYLIAKGCEKFQGYYFSRPEPQAHWESLQQNTKLPYC</sequence>
<protein>
    <submittedName>
        <fullName evidence="5">GGDEF domain-containing protein</fullName>
    </submittedName>
</protein>
<evidence type="ECO:0000313" key="6">
    <source>
        <dbReference type="Proteomes" id="UP000239539"/>
    </source>
</evidence>
<dbReference type="Pfam" id="PF00989">
    <property type="entry name" value="PAS"/>
    <property type="match status" value="1"/>
</dbReference>
<dbReference type="InterPro" id="IPR035965">
    <property type="entry name" value="PAS-like_dom_sf"/>
</dbReference>
<dbReference type="NCBIfam" id="TIGR00229">
    <property type="entry name" value="sensory_box"/>
    <property type="match status" value="2"/>
</dbReference>
<dbReference type="Proteomes" id="UP000239539">
    <property type="component" value="Unassembled WGS sequence"/>
</dbReference>
<organism evidence="5 6">
    <name type="scientific">Alteromonas gracilis</name>
    <dbReference type="NCBI Taxonomy" id="1479524"/>
    <lineage>
        <taxon>Bacteria</taxon>
        <taxon>Pseudomonadati</taxon>
        <taxon>Pseudomonadota</taxon>
        <taxon>Gammaproteobacteria</taxon>
        <taxon>Alteromonadales</taxon>
        <taxon>Alteromonadaceae</taxon>
        <taxon>Alteromonas/Salinimonas group</taxon>
        <taxon>Alteromonas</taxon>
    </lineage>
</organism>
<feature type="domain" description="PAC" evidence="2">
    <location>
        <begin position="367"/>
        <end position="417"/>
    </location>
</feature>
<proteinExistence type="predicted"/>
<dbReference type="Gene3D" id="3.20.20.450">
    <property type="entry name" value="EAL domain"/>
    <property type="match status" value="1"/>
</dbReference>
<dbReference type="CDD" id="cd01948">
    <property type="entry name" value="EAL"/>
    <property type="match status" value="1"/>
</dbReference>
<dbReference type="InterPro" id="IPR052155">
    <property type="entry name" value="Biofilm_reg_signaling"/>
</dbReference>
<evidence type="ECO:0000259" key="4">
    <source>
        <dbReference type="PROSITE" id="PS50887"/>
    </source>
</evidence>
<feature type="domain" description="GGDEF" evidence="4">
    <location>
        <begin position="449"/>
        <end position="587"/>
    </location>
</feature>
<dbReference type="PROSITE" id="PS50112">
    <property type="entry name" value="PAS"/>
    <property type="match status" value="1"/>
</dbReference>
<dbReference type="InterPro" id="IPR001633">
    <property type="entry name" value="EAL_dom"/>
</dbReference>
<dbReference type="NCBIfam" id="TIGR00254">
    <property type="entry name" value="GGDEF"/>
    <property type="match status" value="1"/>
</dbReference>
<dbReference type="Pfam" id="PF00990">
    <property type="entry name" value="GGDEF"/>
    <property type="match status" value="1"/>
</dbReference>
<dbReference type="Pfam" id="PF08447">
    <property type="entry name" value="PAS_3"/>
    <property type="match status" value="1"/>
</dbReference>
<dbReference type="SMART" id="SM00086">
    <property type="entry name" value="PAC"/>
    <property type="match status" value="2"/>
</dbReference>
<name>A0ABX5CU74_9ALTE</name>
<dbReference type="PROSITE" id="PS50113">
    <property type="entry name" value="PAC"/>
    <property type="match status" value="2"/>
</dbReference>
<dbReference type="SMART" id="SM00267">
    <property type="entry name" value="GGDEF"/>
    <property type="match status" value="1"/>
</dbReference>
<dbReference type="InterPro" id="IPR001610">
    <property type="entry name" value="PAC"/>
</dbReference>
<dbReference type="InterPro" id="IPR013767">
    <property type="entry name" value="PAS_fold"/>
</dbReference>
<evidence type="ECO:0000259" key="2">
    <source>
        <dbReference type="PROSITE" id="PS50113"/>
    </source>
</evidence>
<comment type="caution">
    <text evidence="5">The sequence shown here is derived from an EMBL/GenBank/DDBJ whole genome shotgun (WGS) entry which is preliminary data.</text>
</comment>
<dbReference type="CDD" id="cd00130">
    <property type="entry name" value="PAS"/>
    <property type="match status" value="1"/>
</dbReference>
<keyword evidence="6" id="KW-1185">Reference proteome</keyword>
<dbReference type="EMBL" id="PVNO01000022">
    <property type="protein sequence ID" value="PRO69856.1"/>
    <property type="molecule type" value="Genomic_DNA"/>
</dbReference>
<dbReference type="PROSITE" id="PS50887">
    <property type="entry name" value="GGDEF"/>
    <property type="match status" value="1"/>
</dbReference>
<reference evidence="6" key="1">
    <citation type="journal article" date="2020" name="Int. J. Syst. Evol. Microbiol.">
        <title>Alteromonas alba sp. nov., a marine bacterium isolated from the seawater of the West Pacific Ocean.</title>
        <authorList>
            <person name="Sun C."/>
            <person name="Wu Y.-H."/>
            <person name="Xamxidin M."/>
            <person name="Cheng H."/>
            <person name="Xu X.-W."/>
        </authorList>
    </citation>
    <scope>NUCLEOTIDE SEQUENCE [LARGE SCALE GENOMIC DNA]</scope>
    <source>
        <strain evidence="6">9a2</strain>
    </source>
</reference>
<feature type="domain" description="PAS" evidence="1">
    <location>
        <begin position="290"/>
        <end position="360"/>
    </location>
</feature>
<dbReference type="InterPro" id="IPR000700">
    <property type="entry name" value="PAS-assoc_C"/>
</dbReference>
<dbReference type="SMART" id="SM00091">
    <property type="entry name" value="PAS"/>
    <property type="match status" value="1"/>
</dbReference>
<dbReference type="Pfam" id="PF00563">
    <property type="entry name" value="EAL"/>
    <property type="match status" value="1"/>
</dbReference>
<dbReference type="SUPFAM" id="SSF55785">
    <property type="entry name" value="PYP-like sensor domain (PAS domain)"/>
    <property type="match status" value="2"/>
</dbReference>
<gene>
    <name evidence="5" type="ORF">C6Y39_06235</name>
</gene>
<dbReference type="InterPro" id="IPR013655">
    <property type="entry name" value="PAS_fold_3"/>
</dbReference>
<dbReference type="InterPro" id="IPR000160">
    <property type="entry name" value="GGDEF_dom"/>
</dbReference>
<dbReference type="InterPro" id="IPR000014">
    <property type="entry name" value="PAS"/>
</dbReference>
<dbReference type="Gene3D" id="3.30.70.270">
    <property type="match status" value="1"/>
</dbReference>
<evidence type="ECO:0000259" key="1">
    <source>
        <dbReference type="PROSITE" id="PS50112"/>
    </source>
</evidence>
<feature type="domain" description="EAL" evidence="3">
    <location>
        <begin position="596"/>
        <end position="850"/>
    </location>
</feature>
<evidence type="ECO:0000259" key="3">
    <source>
        <dbReference type="PROSITE" id="PS50883"/>
    </source>
</evidence>
<dbReference type="InterPro" id="IPR035919">
    <property type="entry name" value="EAL_sf"/>
</dbReference>
<dbReference type="InterPro" id="IPR043128">
    <property type="entry name" value="Rev_trsase/Diguanyl_cyclase"/>
</dbReference>